<dbReference type="GO" id="GO:0009026">
    <property type="term" value="F:tagaturonate reductase activity"/>
    <property type="evidence" value="ECO:0007669"/>
    <property type="project" value="UniProtKB-EC"/>
</dbReference>
<dbReference type="Pfam" id="PF08125">
    <property type="entry name" value="Mannitol_dh_C"/>
    <property type="match status" value="1"/>
</dbReference>
<gene>
    <name evidence="5" type="ordered locus">Acav_1656</name>
</gene>
<protein>
    <submittedName>
        <fullName evidence="5">Tagaturonate reductase</fullName>
        <ecNumber evidence="5">1.1.1.58</ecNumber>
    </submittedName>
</protein>
<dbReference type="EC" id="1.1.1.58" evidence="5"/>
<dbReference type="AlphaFoldDB" id="F0Q4S0"/>
<evidence type="ECO:0000313" key="5">
    <source>
        <dbReference type="EMBL" id="ADX45574.1"/>
    </source>
</evidence>
<dbReference type="Gene3D" id="1.10.1040.10">
    <property type="entry name" value="N-(1-d-carboxylethyl)-l-norvaline Dehydrogenase, domain 2"/>
    <property type="match status" value="1"/>
</dbReference>
<feature type="domain" description="Mannitol dehydrogenase N-terminal" evidence="3">
    <location>
        <begin position="13"/>
        <end position="236"/>
    </location>
</feature>
<dbReference type="SUPFAM" id="SSF51735">
    <property type="entry name" value="NAD(P)-binding Rossmann-fold domains"/>
    <property type="match status" value="1"/>
</dbReference>
<evidence type="ECO:0000259" key="3">
    <source>
        <dbReference type="Pfam" id="PF01232"/>
    </source>
</evidence>
<sequence>MLNGQPAMTGFPILQFGTSRFLQAHVDLFVSEAAHAGQALGGITVVQTTGNPQSSARTAALARAEGYEVIVRGLVKGTPFEQRKRSTSVREALDTATGWQAVRERVRGPVQVIVSNTGDSGWALSDQDGPQLLARGSPAPQSFPAKLAVLLHDRWISQPQAPLTVLPCELVSRNGDRLRDLVVSIARSWNSPQGPIDWLQTHVVWGNSLVDRIVSEALEPVGAVAEPYALWAIERQPRLQLPCRHGAIVVTDDLARFERLKLFLLNLGHTVLADLWLRQDARDEGMTVQQAMNSPGMRDPLEAVWTQEVLPLFDALGEGDMARSYLDDLRDRLLNPFLQHRLADIAQNHEQKKARRIRPVVEMGGTQCPPIAQPLLRGVLHP</sequence>
<keyword evidence="1 5" id="KW-0560">Oxidoreductase</keyword>
<name>F0Q4S0_PARA1</name>
<dbReference type="InterPro" id="IPR008927">
    <property type="entry name" value="6-PGluconate_DH-like_C_sf"/>
</dbReference>
<feature type="domain" description="Mannitol dehydrogenase C-terminal" evidence="4">
    <location>
        <begin position="253"/>
        <end position="357"/>
    </location>
</feature>
<dbReference type="EMBL" id="CP002521">
    <property type="protein sequence ID" value="ADX45574.1"/>
    <property type="molecule type" value="Genomic_DNA"/>
</dbReference>
<proteinExistence type="predicted"/>
<dbReference type="InterPro" id="IPR013328">
    <property type="entry name" value="6PGD_dom2"/>
</dbReference>
<evidence type="ECO:0000259" key="4">
    <source>
        <dbReference type="Pfam" id="PF08125"/>
    </source>
</evidence>
<dbReference type="KEGG" id="aaa:Acav_1656"/>
<dbReference type="InterPro" id="IPR036291">
    <property type="entry name" value="NAD(P)-bd_dom_sf"/>
</dbReference>
<evidence type="ECO:0000313" key="6">
    <source>
        <dbReference type="Proteomes" id="UP000002482"/>
    </source>
</evidence>
<keyword evidence="2" id="KW-0520">NAD</keyword>
<dbReference type="Gene3D" id="3.40.50.720">
    <property type="entry name" value="NAD(P)-binding Rossmann-like Domain"/>
    <property type="match status" value="1"/>
</dbReference>
<dbReference type="Proteomes" id="UP000002482">
    <property type="component" value="Chromosome"/>
</dbReference>
<dbReference type="SUPFAM" id="SSF48179">
    <property type="entry name" value="6-phosphogluconate dehydrogenase C-terminal domain-like"/>
    <property type="match status" value="1"/>
</dbReference>
<reference evidence="5" key="1">
    <citation type="submission" date="2011-02" db="EMBL/GenBank/DDBJ databases">
        <title>Complete sequence of Acidovorax avenae subsp. avenae ATCC 19860.</title>
        <authorList>
            <consortium name="US DOE Joint Genome Institute"/>
            <person name="Lucas S."/>
            <person name="Copeland A."/>
            <person name="Lapidus A."/>
            <person name="Cheng J.-F."/>
            <person name="Goodwin L."/>
            <person name="Pitluck S."/>
            <person name="Chertkov O."/>
            <person name="Held B."/>
            <person name="Detter J.C."/>
            <person name="Han C."/>
            <person name="Tapia R."/>
            <person name="Land M."/>
            <person name="Hauser L."/>
            <person name="Kyrpides N."/>
            <person name="Ivanova N."/>
            <person name="Ovchinnikova G."/>
            <person name="Pagani I."/>
            <person name="Gordon S."/>
            <person name="Woyke T."/>
        </authorList>
    </citation>
    <scope>NUCLEOTIDE SEQUENCE</scope>
    <source>
        <strain evidence="5">ATCC 19860</strain>
    </source>
</reference>
<evidence type="ECO:0000256" key="1">
    <source>
        <dbReference type="ARBA" id="ARBA00023002"/>
    </source>
</evidence>
<dbReference type="HOGENOM" id="CLU_027324_1_0_4"/>
<organism evidence="5 6">
    <name type="scientific">Paracidovorax avenae (strain ATCC 19860 / DSM 7227 / CCUG 15838 / JCM 20985 / LMG 2117 / NCPPB 1011)</name>
    <name type="common">Acidovorax avenae</name>
    <dbReference type="NCBI Taxonomy" id="643561"/>
    <lineage>
        <taxon>Bacteria</taxon>
        <taxon>Pseudomonadati</taxon>
        <taxon>Pseudomonadota</taxon>
        <taxon>Betaproteobacteria</taxon>
        <taxon>Burkholderiales</taxon>
        <taxon>Comamonadaceae</taxon>
        <taxon>Paracidovorax</taxon>
    </lineage>
</organism>
<accession>F0Q4S0</accession>
<keyword evidence="6" id="KW-1185">Reference proteome</keyword>
<dbReference type="InterPro" id="IPR013131">
    <property type="entry name" value="Mannitol_DH_N"/>
</dbReference>
<dbReference type="PANTHER" id="PTHR30524:SF0">
    <property type="entry name" value="ALTRONATE OXIDOREDUCTASE-RELATED"/>
    <property type="match status" value="1"/>
</dbReference>
<dbReference type="Pfam" id="PF01232">
    <property type="entry name" value="Mannitol_dh"/>
    <property type="match status" value="1"/>
</dbReference>
<dbReference type="InterPro" id="IPR013118">
    <property type="entry name" value="Mannitol_DH_C"/>
</dbReference>
<dbReference type="PANTHER" id="PTHR30524">
    <property type="entry name" value="MANNITOL-1-PHOSPHATE 5-DEHYDROGENASE"/>
    <property type="match status" value="1"/>
</dbReference>
<evidence type="ECO:0000256" key="2">
    <source>
        <dbReference type="ARBA" id="ARBA00023027"/>
    </source>
</evidence>